<feature type="transmembrane region" description="Helical" evidence="1">
    <location>
        <begin position="382"/>
        <end position="402"/>
    </location>
</feature>
<feature type="transmembrane region" description="Helical" evidence="1">
    <location>
        <begin position="228"/>
        <end position="244"/>
    </location>
</feature>
<proteinExistence type="predicted"/>
<dbReference type="EMBL" id="LGCK01000007">
    <property type="protein sequence ID" value="KPL72552.1"/>
    <property type="molecule type" value="Genomic_DNA"/>
</dbReference>
<evidence type="ECO:0000313" key="3">
    <source>
        <dbReference type="Proteomes" id="UP000050430"/>
    </source>
</evidence>
<name>A0A0P6X045_9CHLR</name>
<reference evidence="2 3" key="1">
    <citation type="submission" date="2015-07" db="EMBL/GenBank/DDBJ databases">
        <title>Genome sequence of Leptolinea tardivitalis DSM 16556.</title>
        <authorList>
            <person name="Hemp J."/>
            <person name="Ward L.M."/>
            <person name="Pace L.A."/>
            <person name="Fischer W.W."/>
        </authorList>
    </citation>
    <scope>NUCLEOTIDE SEQUENCE [LARGE SCALE GENOMIC DNA]</scope>
    <source>
        <strain evidence="2 3">YMTK-2</strain>
    </source>
</reference>
<sequence length="532" mass="60641">MFEKENRRWLISASIIILFFTSVPYLMGYFKQGTEWHFTGFLFGVEDGNSYIAKMLSGTYGSWLFKSPYTAIPQKGVLAFLPYIIMGKLAFPPEVHDQLVALFQIFRWVAGGLLIFSVYLFAGLFSANENQKRWASLVILLGGGLGWIGWMMLPETGAWRLPLEVYSPEAFGFLSILGLPHLAAARAFLLFGLFFYIKEEHRSSVVGDSVKGGLCWLTAGFFQPLAIVVGYGILAWHILLVFLINRNNRLKEFEKYLKKAIILGSISVPWVIYNFLFFQSDDYLRAWYTQNVIQSPPIWDYLWSFGLFLGASIPAVIWIIRNKREQQSILLAWVLSACSLAYFPYNVQRRFIDGIWIALVLLVFLSYELVQKNVWKNVIKILVGSTGAATLLVLMVILKGVWTLQMPVYRPAGEVQFFNTIIDRIKPGSIVLCSYETANTLPAWDPVFVLAGHGPESANLSTVLPEVKDFFSGQKDIEWQKNFIKQYSINFIISGPLEQKLGVWEQKYARHYTQVVEVNGYSVYRSEPINGE</sequence>
<feature type="transmembrane region" description="Helical" evidence="1">
    <location>
        <begin position="298"/>
        <end position="320"/>
    </location>
</feature>
<comment type="caution">
    <text evidence="2">The sequence shown here is derived from an EMBL/GenBank/DDBJ whole genome shotgun (WGS) entry which is preliminary data.</text>
</comment>
<dbReference type="STRING" id="229920.ADM99_05380"/>
<evidence type="ECO:0008006" key="4">
    <source>
        <dbReference type="Google" id="ProtNLM"/>
    </source>
</evidence>
<keyword evidence="1" id="KW-1133">Transmembrane helix</keyword>
<gene>
    <name evidence="2" type="ORF">ADM99_05380</name>
</gene>
<organism evidence="2 3">
    <name type="scientific">Leptolinea tardivitalis</name>
    <dbReference type="NCBI Taxonomy" id="229920"/>
    <lineage>
        <taxon>Bacteria</taxon>
        <taxon>Bacillati</taxon>
        <taxon>Chloroflexota</taxon>
        <taxon>Anaerolineae</taxon>
        <taxon>Anaerolineales</taxon>
        <taxon>Anaerolineaceae</taxon>
        <taxon>Leptolinea</taxon>
    </lineage>
</organism>
<feature type="transmembrane region" description="Helical" evidence="1">
    <location>
        <begin position="327"/>
        <end position="345"/>
    </location>
</feature>
<dbReference type="Proteomes" id="UP000050430">
    <property type="component" value="Unassembled WGS sequence"/>
</dbReference>
<feature type="transmembrane region" description="Helical" evidence="1">
    <location>
        <begin position="105"/>
        <end position="127"/>
    </location>
</feature>
<dbReference type="AlphaFoldDB" id="A0A0P6X045"/>
<feature type="transmembrane region" description="Helical" evidence="1">
    <location>
        <begin position="134"/>
        <end position="153"/>
    </location>
</feature>
<evidence type="ECO:0000313" key="2">
    <source>
        <dbReference type="EMBL" id="KPL72552.1"/>
    </source>
</evidence>
<feature type="transmembrane region" description="Helical" evidence="1">
    <location>
        <begin position="9"/>
        <end position="30"/>
    </location>
</feature>
<protein>
    <recommendedName>
        <fullName evidence="4">Glycosyltransferase RgtA/B/C/D-like domain-containing protein</fullName>
    </recommendedName>
</protein>
<accession>A0A0P6X045</accession>
<keyword evidence="1" id="KW-0472">Membrane</keyword>
<keyword evidence="3" id="KW-1185">Reference proteome</keyword>
<dbReference type="RefSeq" id="WP_062421403.1">
    <property type="nucleotide sequence ID" value="NZ_BBYA01000008.1"/>
</dbReference>
<keyword evidence="1" id="KW-0812">Transmembrane</keyword>
<feature type="transmembrane region" description="Helical" evidence="1">
    <location>
        <begin position="351"/>
        <end position="370"/>
    </location>
</feature>
<dbReference type="OrthoDB" id="155036at2"/>
<evidence type="ECO:0000256" key="1">
    <source>
        <dbReference type="SAM" id="Phobius"/>
    </source>
</evidence>
<feature type="transmembrane region" description="Helical" evidence="1">
    <location>
        <begin position="256"/>
        <end position="278"/>
    </location>
</feature>